<proteinExistence type="predicted"/>
<reference evidence="1" key="1">
    <citation type="submission" date="2017-02" db="EMBL/GenBank/DDBJ databases">
        <title>Delving into the versatile metabolic prowess of the omnipresent phylum Bacteroidetes.</title>
        <authorList>
            <person name="Nobu M.K."/>
            <person name="Mei R."/>
            <person name="Narihiro T."/>
            <person name="Kuroda K."/>
            <person name="Liu W.-T."/>
        </authorList>
    </citation>
    <scope>NUCLEOTIDE SEQUENCE</scope>
    <source>
        <strain evidence="1">ADurb.Bin160</strain>
    </source>
</reference>
<accession>A0A1V5ZNA1</accession>
<dbReference type="Proteomes" id="UP000485621">
    <property type="component" value="Unassembled WGS sequence"/>
</dbReference>
<sequence length="139" mass="16924">MNIPKPILLNDLKEGELYIADHVLTTKARTIFVVKIKKIQLKHEDGPEKQIVFSRSSVRNYSIFSEIFGLDYNEEFFSTNCYFQKNYIQSKEFFNIYYFYNFDEEWFFKNKQKILLIVKNTNRKKSFPEIFREIQMEEL</sequence>
<comment type="caution">
    <text evidence="1">The sequence shown here is derived from an EMBL/GenBank/DDBJ whole genome shotgun (WGS) entry which is preliminary data.</text>
</comment>
<dbReference type="AlphaFoldDB" id="A0A1V5ZNA1"/>
<gene>
    <name evidence="1" type="ORF">BWY04_00701</name>
</gene>
<protein>
    <submittedName>
        <fullName evidence="1">Uncharacterized protein</fullName>
    </submittedName>
</protein>
<dbReference type="EMBL" id="MWDB01000012">
    <property type="protein sequence ID" value="OQB41705.1"/>
    <property type="molecule type" value="Genomic_DNA"/>
</dbReference>
<name>A0A1V5ZNA1_9BACT</name>
<organism evidence="1">
    <name type="scientific">candidate division CPR1 bacterium ADurb.Bin160</name>
    <dbReference type="NCBI Taxonomy" id="1852826"/>
    <lineage>
        <taxon>Bacteria</taxon>
        <taxon>candidate division CPR1</taxon>
    </lineage>
</organism>
<evidence type="ECO:0000313" key="1">
    <source>
        <dbReference type="EMBL" id="OQB41705.1"/>
    </source>
</evidence>